<dbReference type="HOGENOM" id="CLU_2633096_0_0_11"/>
<dbReference type="RefSeq" id="WP_012833052.1">
    <property type="nucleotide sequence ID" value="NC_013441.1"/>
</dbReference>
<evidence type="ECO:0000313" key="3">
    <source>
        <dbReference type="Proteomes" id="UP000001219"/>
    </source>
</evidence>
<name>D0L523_GORB4</name>
<feature type="compositionally biased region" description="Polar residues" evidence="1">
    <location>
        <begin position="68"/>
        <end position="77"/>
    </location>
</feature>
<dbReference type="STRING" id="526226.Gbro_1167"/>
<organism evidence="2 3">
    <name type="scientific">Gordonia bronchialis (strain ATCC 25592 / DSM 43247 / BCRC 13721 / JCM 3198 / KCTC 3076 / NBRC 16047 / NCTC 10667)</name>
    <name type="common">Rhodococcus bronchialis</name>
    <dbReference type="NCBI Taxonomy" id="526226"/>
    <lineage>
        <taxon>Bacteria</taxon>
        <taxon>Bacillati</taxon>
        <taxon>Actinomycetota</taxon>
        <taxon>Actinomycetes</taxon>
        <taxon>Mycobacteriales</taxon>
        <taxon>Gordoniaceae</taxon>
        <taxon>Gordonia</taxon>
    </lineage>
</organism>
<accession>D0L523</accession>
<dbReference type="AlphaFoldDB" id="D0L523"/>
<proteinExistence type="predicted"/>
<evidence type="ECO:0000313" key="2">
    <source>
        <dbReference type="EMBL" id="ACY20475.1"/>
    </source>
</evidence>
<dbReference type="EMBL" id="CP001802">
    <property type="protein sequence ID" value="ACY20475.1"/>
    <property type="molecule type" value="Genomic_DNA"/>
</dbReference>
<evidence type="ECO:0000256" key="1">
    <source>
        <dbReference type="SAM" id="MobiDB-lite"/>
    </source>
</evidence>
<dbReference type="Proteomes" id="UP000001219">
    <property type="component" value="Chromosome"/>
</dbReference>
<gene>
    <name evidence="2" type="ordered locus">Gbro_1167</name>
</gene>
<reference evidence="3" key="1">
    <citation type="submission" date="2009-10" db="EMBL/GenBank/DDBJ databases">
        <title>The complete chromosome of Gordonia bronchialis DSM 43247.</title>
        <authorList>
            <consortium name="US DOE Joint Genome Institute (JGI-PGF)"/>
            <person name="Lucas S."/>
            <person name="Copeland A."/>
            <person name="Lapidus A."/>
            <person name="Glavina del Rio T."/>
            <person name="Dalin E."/>
            <person name="Tice H."/>
            <person name="Bruce D."/>
            <person name="Goodwin L."/>
            <person name="Pitluck S."/>
            <person name="Kyrpides N."/>
            <person name="Mavromatis K."/>
            <person name="Ivanova N."/>
            <person name="Ovchinnikova G."/>
            <person name="Saunders E."/>
            <person name="Brettin T."/>
            <person name="Detter J.C."/>
            <person name="Han C."/>
            <person name="Larimer F."/>
            <person name="Land M."/>
            <person name="Hauser L."/>
            <person name="Markowitz V."/>
            <person name="Cheng J.-F."/>
            <person name="Hugenholtz P."/>
            <person name="Woyke T."/>
            <person name="Wu D."/>
            <person name="Jando M."/>
            <person name="Schneider S."/>
            <person name="Goeker M."/>
            <person name="Klenk H.-P."/>
            <person name="Eisen J.A."/>
        </authorList>
    </citation>
    <scope>NUCLEOTIDE SEQUENCE [LARGE SCALE GENOMIC DNA]</scope>
    <source>
        <strain evidence="3">ATCC 25592 / DSM 43247 / BCRC 13721 / JCM 3198 / KCTC 3076 / NBRC 16047 / NCTC 10667</strain>
    </source>
</reference>
<keyword evidence="3" id="KW-1185">Reference proteome</keyword>
<sequence length="77" mass="8236">MAHANLTPADVRRYLHPEPDTGAIVDAVMKALDIDDDTVRDTVNQAVRGVLLDTATPNPASVGRKIHTSSSEGPFRA</sequence>
<feature type="region of interest" description="Disordered" evidence="1">
    <location>
        <begin position="55"/>
        <end position="77"/>
    </location>
</feature>
<dbReference type="KEGG" id="gbr:Gbro_1167"/>
<protein>
    <submittedName>
        <fullName evidence="2">Uncharacterized protein</fullName>
    </submittedName>
</protein>
<reference evidence="2 3" key="2">
    <citation type="journal article" date="2010" name="Stand. Genomic Sci.">
        <title>Complete genome sequence of Gordonia bronchialis type strain (3410).</title>
        <authorList>
            <person name="Ivanova N."/>
            <person name="Sikorski J."/>
            <person name="Jando M."/>
            <person name="Lapidus A."/>
            <person name="Nolan M."/>
            <person name="Lucas S."/>
            <person name="Del Rio T.G."/>
            <person name="Tice H."/>
            <person name="Copeland A."/>
            <person name="Cheng J.F."/>
            <person name="Chen F."/>
            <person name="Bruce D."/>
            <person name="Goodwin L."/>
            <person name="Pitluck S."/>
            <person name="Mavromatis K."/>
            <person name="Ovchinnikova G."/>
            <person name="Pati A."/>
            <person name="Chen A."/>
            <person name="Palaniappan K."/>
            <person name="Land M."/>
            <person name="Hauser L."/>
            <person name="Chang Y.J."/>
            <person name="Jeffries C.D."/>
            <person name="Chain P."/>
            <person name="Saunders E."/>
            <person name="Han C."/>
            <person name="Detter J.C."/>
            <person name="Brettin T."/>
            <person name="Rohde M."/>
            <person name="Goker M."/>
            <person name="Bristow J."/>
            <person name="Eisen J.A."/>
            <person name="Markowitz V."/>
            <person name="Hugenholtz P."/>
            <person name="Klenk H.P."/>
            <person name="Kyrpides N.C."/>
        </authorList>
    </citation>
    <scope>NUCLEOTIDE SEQUENCE [LARGE SCALE GENOMIC DNA]</scope>
    <source>
        <strain evidence="3">ATCC 25592 / DSM 43247 / BCRC 13721 / JCM 3198 / KCTC 3076 / NBRC 16047 / NCTC 10667</strain>
    </source>
</reference>